<dbReference type="Proteomes" id="UP000789706">
    <property type="component" value="Unassembled WGS sequence"/>
</dbReference>
<sequence length="197" mass="23623">MTEIEENIFKNTRSITNPNETPNRIEFNFKEKSGKKWKKFRLQIEFVITENITTGNDNIEEKWNLFRNVLIQKNNKKIVIQSLLNRKRPRILTDSLTRTTNRQVKILTDSEEIKQEVKNVFSHCITSKNIEDLNQKQEWKQIYNQKNRIQEEWYFLLTKKFAVEEIEGIIRKLSNKKAPGPFTITNELWKHIAKTKD</sequence>
<keyword evidence="2" id="KW-1185">Reference proteome</keyword>
<name>A0A9N9CFQ3_9GLOM</name>
<evidence type="ECO:0000313" key="2">
    <source>
        <dbReference type="Proteomes" id="UP000789706"/>
    </source>
</evidence>
<reference evidence="1" key="1">
    <citation type="submission" date="2021-06" db="EMBL/GenBank/DDBJ databases">
        <authorList>
            <person name="Kallberg Y."/>
            <person name="Tangrot J."/>
            <person name="Rosling A."/>
        </authorList>
    </citation>
    <scope>NUCLEOTIDE SEQUENCE</scope>
    <source>
        <strain evidence="1">AZ414A</strain>
    </source>
</reference>
<dbReference type="EMBL" id="CAJVPK010001906">
    <property type="protein sequence ID" value="CAG8601837.1"/>
    <property type="molecule type" value="Genomic_DNA"/>
</dbReference>
<gene>
    <name evidence="1" type="ORF">DEBURN_LOCUS9560</name>
</gene>
<evidence type="ECO:0000313" key="1">
    <source>
        <dbReference type="EMBL" id="CAG8601837.1"/>
    </source>
</evidence>
<accession>A0A9N9CFQ3</accession>
<protein>
    <submittedName>
        <fullName evidence="1">1294_t:CDS:1</fullName>
    </submittedName>
</protein>
<dbReference type="OrthoDB" id="2494342at2759"/>
<proteinExistence type="predicted"/>
<comment type="caution">
    <text evidence="1">The sequence shown here is derived from an EMBL/GenBank/DDBJ whole genome shotgun (WGS) entry which is preliminary data.</text>
</comment>
<organism evidence="1 2">
    <name type="scientific">Diversispora eburnea</name>
    <dbReference type="NCBI Taxonomy" id="1213867"/>
    <lineage>
        <taxon>Eukaryota</taxon>
        <taxon>Fungi</taxon>
        <taxon>Fungi incertae sedis</taxon>
        <taxon>Mucoromycota</taxon>
        <taxon>Glomeromycotina</taxon>
        <taxon>Glomeromycetes</taxon>
        <taxon>Diversisporales</taxon>
        <taxon>Diversisporaceae</taxon>
        <taxon>Diversispora</taxon>
    </lineage>
</organism>
<dbReference type="AlphaFoldDB" id="A0A9N9CFQ3"/>